<evidence type="ECO:0000313" key="1">
    <source>
        <dbReference type="Proteomes" id="UP000050795"/>
    </source>
</evidence>
<dbReference type="Proteomes" id="UP000050795">
    <property type="component" value="Unassembled WGS sequence"/>
</dbReference>
<accession>A0AA85JCZ1</accession>
<organism evidence="1 2">
    <name type="scientific">Trichobilharzia regenti</name>
    <name type="common">Nasal bird schistosome</name>
    <dbReference type="NCBI Taxonomy" id="157069"/>
    <lineage>
        <taxon>Eukaryota</taxon>
        <taxon>Metazoa</taxon>
        <taxon>Spiralia</taxon>
        <taxon>Lophotrochozoa</taxon>
        <taxon>Platyhelminthes</taxon>
        <taxon>Trematoda</taxon>
        <taxon>Digenea</taxon>
        <taxon>Strigeidida</taxon>
        <taxon>Schistosomatoidea</taxon>
        <taxon>Schistosomatidae</taxon>
        <taxon>Trichobilharzia</taxon>
    </lineage>
</organism>
<proteinExistence type="predicted"/>
<evidence type="ECO:0008006" key="3">
    <source>
        <dbReference type="Google" id="ProtNLM"/>
    </source>
</evidence>
<dbReference type="PANTHER" id="PTHR21301:SF11">
    <property type="entry name" value="GIY-YIG DOMAIN-CONTAINING PROTEIN"/>
    <property type="match status" value="1"/>
</dbReference>
<protein>
    <recommendedName>
        <fullName evidence="3">Reverse transcriptase domain-containing protein</fullName>
    </recommendedName>
</protein>
<dbReference type="WBParaSite" id="TREG1_144420.1">
    <property type="protein sequence ID" value="TREG1_144420.1"/>
    <property type="gene ID" value="TREG1_144420"/>
</dbReference>
<reference evidence="2" key="2">
    <citation type="submission" date="2023-11" db="UniProtKB">
        <authorList>
            <consortium name="WormBaseParasite"/>
        </authorList>
    </citation>
    <scope>IDENTIFICATION</scope>
</reference>
<evidence type="ECO:0000313" key="2">
    <source>
        <dbReference type="WBParaSite" id="TREG1_144420.1"/>
    </source>
</evidence>
<dbReference type="PANTHER" id="PTHR21301">
    <property type="entry name" value="REVERSE TRANSCRIPTASE"/>
    <property type="match status" value="1"/>
</dbReference>
<dbReference type="AlphaFoldDB" id="A0AA85JCZ1"/>
<reference evidence="1" key="1">
    <citation type="submission" date="2022-06" db="EMBL/GenBank/DDBJ databases">
        <authorList>
            <person name="Berger JAMES D."/>
            <person name="Berger JAMES D."/>
        </authorList>
    </citation>
    <scope>NUCLEOTIDE SEQUENCE [LARGE SCALE GENOMIC DNA]</scope>
</reference>
<keyword evidence="1" id="KW-1185">Reference proteome</keyword>
<name>A0AA85JCZ1_TRIRE</name>
<sequence>MRSLILGLIVEAVMQRLELIALSIIKPKIWVRYVDDAFVIIKRNDSEYTNKLINNIFEDMKFTTREEELNDKFPFLDALIRRTNTGNLETQVYSKSTHTDQILN</sequence>